<organism evidence="2 3">
    <name type="scientific">Paenibacillus gansuensis</name>
    <dbReference type="NCBI Taxonomy" id="306542"/>
    <lineage>
        <taxon>Bacteria</taxon>
        <taxon>Bacillati</taxon>
        <taxon>Bacillota</taxon>
        <taxon>Bacilli</taxon>
        <taxon>Bacillales</taxon>
        <taxon>Paenibacillaceae</taxon>
        <taxon>Paenibacillus</taxon>
    </lineage>
</organism>
<comment type="caution">
    <text evidence="2">The sequence shown here is derived from an EMBL/GenBank/DDBJ whole genome shotgun (WGS) entry which is preliminary data.</text>
</comment>
<proteinExistence type="predicted"/>
<evidence type="ECO:0000256" key="1">
    <source>
        <dbReference type="SAM" id="Phobius"/>
    </source>
</evidence>
<reference evidence="3" key="1">
    <citation type="journal article" date="2019" name="Int. J. Syst. Evol. Microbiol.">
        <title>The Global Catalogue of Microorganisms (GCM) 10K type strain sequencing project: providing services to taxonomists for standard genome sequencing and annotation.</title>
        <authorList>
            <consortium name="The Broad Institute Genomics Platform"/>
            <consortium name="The Broad Institute Genome Sequencing Center for Infectious Disease"/>
            <person name="Wu L."/>
            <person name="Ma J."/>
        </authorList>
    </citation>
    <scope>NUCLEOTIDE SEQUENCE [LARGE SCALE GENOMIC DNA]</scope>
    <source>
        <strain evidence="3">KCTC 3950</strain>
    </source>
</reference>
<keyword evidence="1" id="KW-0812">Transmembrane</keyword>
<feature type="transmembrane region" description="Helical" evidence="1">
    <location>
        <begin position="18"/>
        <end position="40"/>
    </location>
</feature>
<evidence type="ECO:0000313" key="3">
    <source>
        <dbReference type="Proteomes" id="UP001597541"/>
    </source>
</evidence>
<name>A0ABW5PHT0_9BACL</name>
<sequence>MNEHQTSDSDAGSISRGIVIGVALGIVLWAIILTAVWKYLF</sequence>
<protein>
    <submittedName>
        <fullName evidence="2">Uncharacterized protein</fullName>
    </submittedName>
</protein>
<dbReference type="EMBL" id="JBHUME010000010">
    <property type="protein sequence ID" value="MFD2614075.1"/>
    <property type="molecule type" value="Genomic_DNA"/>
</dbReference>
<keyword evidence="1" id="KW-1133">Transmembrane helix</keyword>
<dbReference type="RefSeq" id="WP_377604550.1">
    <property type="nucleotide sequence ID" value="NZ_JBHUME010000010.1"/>
</dbReference>
<keyword evidence="3" id="KW-1185">Reference proteome</keyword>
<gene>
    <name evidence="2" type="ORF">ACFSUF_16840</name>
</gene>
<evidence type="ECO:0000313" key="2">
    <source>
        <dbReference type="EMBL" id="MFD2614075.1"/>
    </source>
</evidence>
<keyword evidence="1" id="KW-0472">Membrane</keyword>
<accession>A0ABW5PHT0</accession>
<dbReference type="Proteomes" id="UP001597541">
    <property type="component" value="Unassembled WGS sequence"/>
</dbReference>